<dbReference type="Gene3D" id="3.30.530.20">
    <property type="match status" value="1"/>
</dbReference>
<organism evidence="1 2">
    <name type="scientific">Kitasatospora viridis</name>
    <dbReference type="NCBI Taxonomy" id="281105"/>
    <lineage>
        <taxon>Bacteria</taxon>
        <taxon>Bacillati</taxon>
        <taxon>Actinomycetota</taxon>
        <taxon>Actinomycetes</taxon>
        <taxon>Kitasatosporales</taxon>
        <taxon>Streptomycetaceae</taxon>
        <taxon>Kitasatospora</taxon>
    </lineage>
</organism>
<accession>A0A561SF63</accession>
<dbReference type="SUPFAM" id="SSF55961">
    <property type="entry name" value="Bet v1-like"/>
    <property type="match status" value="1"/>
</dbReference>
<dbReference type="EMBL" id="VIWT01000005">
    <property type="protein sequence ID" value="TWF73447.1"/>
    <property type="molecule type" value="Genomic_DNA"/>
</dbReference>
<name>A0A561SF63_9ACTN</name>
<dbReference type="InterPro" id="IPR023393">
    <property type="entry name" value="START-like_dom_sf"/>
</dbReference>
<dbReference type="RefSeq" id="WP_145910802.1">
    <property type="nucleotide sequence ID" value="NZ_BAAAMZ010000001.1"/>
</dbReference>
<dbReference type="Proteomes" id="UP000317940">
    <property type="component" value="Unassembled WGS sequence"/>
</dbReference>
<protein>
    <submittedName>
        <fullName evidence="1">Polyketide cyclase/dehydrase/lipid transport protein</fullName>
    </submittedName>
</protein>
<evidence type="ECO:0000313" key="1">
    <source>
        <dbReference type="EMBL" id="TWF73447.1"/>
    </source>
</evidence>
<dbReference type="InterPro" id="IPR019587">
    <property type="entry name" value="Polyketide_cyclase/dehydratase"/>
</dbReference>
<sequence>MNQPPRVEETILVMASAESVYGAVSNVRRMGEWSPECVGVWSRSRRFEAGTRFIGWNRRRLWFWFTSCTVVRAETARDFAFRVSTFGMPVALWGYRFESQDDGCLVTEYWEDLRSGRSAPVAKLLGLVFTGTPPKRRRAVNREGMRATLSRLKTAVERERG</sequence>
<evidence type="ECO:0000313" key="2">
    <source>
        <dbReference type="Proteomes" id="UP000317940"/>
    </source>
</evidence>
<reference evidence="1 2" key="1">
    <citation type="submission" date="2019-06" db="EMBL/GenBank/DDBJ databases">
        <title>Sequencing the genomes of 1000 actinobacteria strains.</title>
        <authorList>
            <person name="Klenk H.-P."/>
        </authorList>
    </citation>
    <scope>NUCLEOTIDE SEQUENCE [LARGE SCALE GENOMIC DNA]</scope>
    <source>
        <strain evidence="1 2">DSM 44826</strain>
    </source>
</reference>
<dbReference type="AlphaFoldDB" id="A0A561SF63"/>
<comment type="caution">
    <text evidence="1">The sequence shown here is derived from an EMBL/GenBank/DDBJ whole genome shotgun (WGS) entry which is preliminary data.</text>
</comment>
<gene>
    <name evidence="1" type="ORF">FHX73_1558</name>
</gene>
<dbReference type="CDD" id="cd07812">
    <property type="entry name" value="SRPBCC"/>
    <property type="match status" value="1"/>
</dbReference>
<dbReference type="Pfam" id="PF10604">
    <property type="entry name" value="Polyketide_cyc2"/>
    <property type="match status" value="1"/>
</dbReference>
<keyword evidence="2" id="KW-1185">Reference proteome</keyword>
<proteinExistence type="predicted"/>
<dbReference type="OrthoDB" id="4618973at2"/>